<name>A0A2W5EU61_9SPHI</name>
<protein>
    <submittedName>
        <fullName evidence="2">3-octaprenyl-4-hydroxybenzoate carboxy-lyase</fullName>
    </submittedName>
</protein>
<dbReference type="AlphaFoldDB" id="A0A2W5EU61"/>
<proteinExistence type="predicted"/>
<accession>A0A2W5EU61</accession>
<dbReference type="Proteomes" id="UP000249645">
    <property type="component" value="Unassembled WGS sequence"/>
</dbReference>
<dbReference type="PANTHER" id="PTHR30108:SF7">
    <property type="entry name" value="3-POLYPRENYL-4-HYDROXYBENZOATE DECARBOXYLASE"/>
    <property type="match status" value="1"/>
</dbReference>
<evidence type="ECO:0000313" key="2">
    <source>
        <dbReference type="EMBL" id="PZP45097.1"/>
    </source>
</evidence>
<dbReference type="Gene3D" id="3.40.1670.10">
    <property type="entry name" value="UbiD C-terminal domain-like"/>
    <property type="match status" value="1"/>
</dbReference>
<dbReference type="EMBL" id="QFOI01000285">
    <property type="protein sequence ID" value="PZP45097.1"/>
    <property type="molecule type" value="Genomic_DNA"/>
</dbReference>
<reference evidence="2 3" key="1">
    <citation type="submission" date="2017-11" db="EMBL/GenBank/DDBJ databases">
        <title>Infants hospitalized years apart are colonized by the same room-sourced microbial strains.</title>
        <authorList>
            <person name="Brooks B."/>
            <person name="Olm M.R."/>
            <person name="Firek B.A."/>
            <person name="Baker R."/>
            <person name="Thomas B.C."/>
            <person name="Morowitz M.J."/>
            <person name="Banfield J.F."/>
        </authorList>
    </citation>
    <scope>NUCLEOTIDE SEQUENCE [LARGE SCALE GENOMIC DNA]</scope>
    <source>
        <strain evidence="2">S2_009_000_R2_76</strain>
    </source>
</reference>
<dbReference type="GO" id="GO:0005737">
    <property type="term" value="C:cytoplasm"/>
    <property type="evidence" value="ECO:0007669"/>
    <property type="project" value="TreeGrafter"/>
</dbReference>
<sequence>AKYLFIAAQAADTPSTHETRLFFKYILERIDFERDMHFQTCTTIDTLDYSGYALNEGSKVIIAAAGDKKRTLCKNVNPNLKQNINSVTWVSDGILAIEMEDFISYENASSEIEKLVLNLEPIDTSDIGIIVICNDSEFLAKDWNNFLWATFTRSDPSKDIYGIGSQYINKHWGCKGPIIIDARTKPHHAPILQENEKALEAIEHFFQKGQPLEGF</sequence>
<dbReference type="InterPro" id="IPR049381">
    <property type="entry name" value="UbiD-like_C"/>
</dbReference>
<dbReference type="SUPFAM" id="SSF143968">
    <property type="entry name" value="UbiD C-terminal domain-like"/>
    <property type="match status" value="2"/>
</dbReference>
<dbReference type="InterPro" id="IPR002830">
    <property type="entry name" value="UbiD"/>
</dbReference>
<organism evidence="2 3">
    <name type="scientific">Pseudopedobacter saltans</name>
    <dbReference type="NCBI Taxonomy" id="151895"/>
    <lineage>
        <taxon>Bacteria</taxon>
        <taxon>Pseudomonadati</taxon>
        <taxon>Bacteroidota</taxon>
        <taxon>Sphingobacteriia</taxon>
        <taxon>Sphingobacteriales</taxon>
        <taxon>Sphingobacteriaceae</taxon>
        <taxon>Pseudopedobacter</taxon>
    </lineage>
</organism>
<keyword evidence="2" id="KW-0456">Lyase</keyword>
<evidence type="ECO:0000259" key="1">
    <source>
        <dbReference type="Pfam" id="PF20696"/>
    </source>
</evidence>
<feature type="non-terminal residue" evidence="2">
    <location>
        <position position="1"/>
    </location>
</feature>
<gene>
    <name evidence="2" type="ORF">DI598_13760</name>
</gene>
<dbReference type="PANTHER" id="PTHR30108">
    <property type="entry name" value="3-OCTAPRENYL-4-HYDROXYBENZOATE CARBOXY-LYASE-RELATED"/>
    <property type="match status" value="1"/>
</dbReference>
<evidence type="ECO:0000313" key="3">
    <source>
        <dbReference type="Proteomes" id="UP000249645"/>
    </source>
</evidence>
<feature type="domain" description="3-octaprenyl-4-hydroxybenzoate carboxy-lyase-like C-terminal" evidence="1">
    <location>
        <begin position="14"/>
        <end position="64"/>
    </location>
</feature>
<dbReference type="GO" id="GO:0016831">
    <property type="term" value="F:carboxy-lyase activity"/>
    <property type="evidence" value="ECO:0007669"/>
    <property type="project" value="InterPro"/>
</dbReference>
<dbReference type="Pfam" id="PF20696">
    <property type="entry name" value="UbiD_C"/>
    <property type="match status" value="1"/>
</dbReference>
<comment type="caution">
    <text evidence="2">The sequence shown here is derived from an EMBL/GenBank/DDBJ whole genome shotgun (WGS) entry which is preliminary data.</text>
</comment>